<dbReference type="EMBL" id="SLWM01000008">
    <property type="protein sequence ID" value="TCO20960.1"/>
    <property type="molecule type" value="Genomic_DNA"/>
</dbReference>
<evidence type="ECO:0000259" key="2">
    <source>
        <dbReference type="PROSITE" id="PS51819"/>
    </source>
</evidence>
<dbReference type="PANTHER" id="PTHR33993:SF2">
    <property type="entry name" value="VOC DOMAIN-CONTAINING PROTEIN"/>
    <property type="match status" value="1"/>
</dbReference>
<dbReference type="Proteomes" id="UP000295818">
    <property type="component" value="Unassembled WGS sequence"/>
</dbReference>
<protein>
    <recommendedName>
        <fullName evidence="2">VOC domain-containing protein</fullName>
    </recommendedName>
</protein>
<dbReference type="CDD" id="cd07247">
    <property type="entry name" value="SgaA_N_like"/>
    <property type="match status" value="1"/>
</dbReference>
<dbReference type="Pfam" id="PF22677">
    <property type="entry name" value="Ble-like_N"/>
    <property type="match status" value="1"/>
</dbReference>
<dbReference type="PANTHER" id="PTHR33993">
    <property type="entry name" value="GLYOXALASE-RELATED"/>
    <property type="match status" value="1"/>
</dbReference>
<dbReference type="InterPro" id="IPR052164">
    <property type="entry name" value="Anthracycline_SecMetBiosynth"/>
</dbReference>
<sequence>MTGRVVHFEIPYDDGDRARAFYAESFGWEIHLMPELQYTTVSTGPVTEQGMPAEPGYLNGGMFDRSNGPTNSPVVTVEVDDIDAALESVERHGGKAVVGRTAVGEMGFSAYFADPEGNVLGLWQSR</sequence>
<name>A0ABY2BIT0_9ACTN</name>
<organism evidence="3 4">
    <name type="scientific">Kribbella orskensis</name>
    <dbReference type="NCBI Taxonomy" id="2512216"/>
    <lineage>
        <taxon>Bacteria</taxon>
        <taxon>Bacillati</taxon>
        <taxon>Actinomycetota</taxon>
        <taxon>Actinomycetes</taxon>
        <taxon>Propionibacteriales</taxon>
        <taxon>Kribbellaceae</taxon>
        <taxon>Kribbella</taxon>
    </lineage>
</organism>
<keyword evidence="4" id="KW-1185">Reference proteome</keyword>
<reference evidence="3 4" key="1">
    <citation type="journal article" date="2015" name="Stand. Genomic Sci.">
        <title>Genomic Encyclopedia of Bacterial and Archaeal Type Strains, Phase III: the genomes of soil and plant-associated and newly described type strains.</title>
        <authorList>
            <person name="Whitman W.B."/>
            <person name="Woyke T."/>
            <person name="Klenk H.P."/>
            <person name="Zhou Y."/>
            <person name="Lilburn T.G."/>
            <person name="Beck B.J."/>
            <person name="De Vos P."/>
            <person name="Vandamme P."/>
            <person name="Eisen J.A."/>
            <person name="Garrity G."/>
            <person name="Hugenholtz P."/>
            <person name="Kyrpides N.C."/>
        </authorList>
    </citation>
    <scope>NUCLEOTIDE SEQUENCE [LARGE SCALE GENOMIC DNA]</scope>
    <source>
        <strain evidence="3 4">VKM Ac-2538</strain>
    </source>
</reference>
<proteinExistence type="predicted"/>
<comment type="caution">
    <text evidence="3">The sequence shown here is derived from an EMBL/GenBank/DDBJ whole genome shotgun (WGS) entry which is preliminary data.</text>
</comment>
<evidence type="ECO:0000313" key="3">
    <source>
        <dbReference type="EMBL" id="TCO20960.1"/>
    </source>
</evidence>
<dbReference type="InterPro" id="IPR029068">
    <property type="entry name" value="Glyas_Bleomycin-R_OHBP_Dase"/>
</dbReference>
<evidence type="ECO:0000313" key="4">
    <source>
        <dbReference type="Proteomes" id="UP000295818"/>
    </source>
</evidence>
<dbReference type="PROSITE" id="PS51819">
    <property type="entry name" value="VOC"/>
    <property type="match status" value="1"/>
</dbReference>
<dbReference type="SUPFAM" id="SSF54593">
    <property type="entry name" value="Glyoxalase/Bleomycin resistance protein/Dihydroxybiphenyl dioxygenase"/>
    <property type="match status" value="1"/>
</dbReference>
<feature type="region of interest" description="Disordered" evidence="1">
    <location>
        <begin position="47"/>
        <end position="72"/>
    </location>
</feature>
<gene>
    <name evidence="3" type="ORF">EV644_108174</name>
</gene>
<dbReference type="InterPro" id="IPR053863">
    <property type="entry name" value="Glyoxy/Ble-like_N"/>
</dbReference>
<dbReference type="InterPro" id="IPR037523">
    <property type="entry name" value="VOC_core"/>
</dbReference>
<dbReference type="RefSeq" id="WP_132190720.1">
    <property type="nucleotide sequence ID" value="NZ_SLWM01000008.1"/>
</dbReference>
<dbReference type="Gene3D" id="3.10.180.10">
    <property type="entry name" value="2,3-Dihydroxybiphenyl 1,2-Dioxygenase, domain 1"/>
    <property type="match status" value="1"/>
</dbReference>
<evidence type="ECO:0000256" key="1">
    <source>
        <dbReference type="SAM" id="MobiDB-lite"/>
    </source>
</evidence>
<accession>A0ABY2BIT0</accession>
<feature type="domain" description="VOC" evidence="2">
    <location>
        <begin position="4"/>
        <end position="125"/>
    </location>
</feature>